<feature type="signal peptide" evidence="2">
    <location>
        <begin position="1"/>
        <end position="20"/>
    </location>
</feature>
<protein>
    <recommendedName>
        <fullName evidence="5">Oligogalacturonate-specific porin protein (KdgM)</fullName>
    </recommendedName>
</protein>
<keyword evidence="4" id="KW-1185">Reference proteome</keyword>
<dbReference type="OrthoDB" id="5817226at2"/>
<dbReference type="InterPro" id="IPR053713">
    <property type="entry name" value="Bact_OM_Channel_sf"/>
</dbReference>
<reference evidence="4" key="1">
    <citation type="submission" date="2016-10" db="EMBL/GenBank/DDBJ databases">
        <authorList>
            <person name="Varghese N."/>
            <person name="Submissions S."/>
        </authorList>
    </citation>
    <scope>NUCLEOTIDE SEQUENCE [LARGE SCALE GENOMIC DNA]</scope>
    <source>
        <strain evidence="4">CGMCC 1.7062</strain>
    </source>
</reference>
<evidence type="ECO:0008006" key="5">
    <source>
        <dbReference type="Google" id="ProtNLM"/>
    </source>
</evidence>
<keyword evidence="1 2" id="KW-0732">Signal</keyword>
<evidence type="ECO:0000256" key="2">
    <source>
        <dbReference type="SAM" id="SignalP"/>
    </source>
</evidence>
<organism evidence="3 4">
    <name type="scientific">Vibrio hangzhouensis</name>
    <dbReference type="NCBI Taxonomy" id="462991"/>
    <lineage>
        <taxon>Bacteria</taxon>
        <taxon>Pseudomonadati</taxon>
        <taxon>Pseudomonadota</taxon>
        <taxon>Gammaproteobacteria</taxon>
        <taxon>Vibrionales</taxon>
        <taxon>Vibrionaceae</taxon>
        <taxon>Vibrio</taxon>
    </lineage>
</organism>
<dbReference type="EMBL" id="FNVG01000002">
    <property type="protein sequence ID" value="SEF65104.1"/>
    <property type="molecule type" value="Genomic_DNA"/>
</dbReference>
<gene>
    <name evidence="3" type="ORF">SAMN04488244_102351</name>
</gene>
<proteinExistence type="predicted"/>
<dbReference type="AlphaFoldDB" id="A0A1H5TQN3"/>
<evidence type="ECO:0000313" key="4">
    <source>
        <dbReference type="Proteomes" id="UP000236721"/>
    </source>
</evidence>
<accession>A0A1H5TQN3</accession>
<sequence length="238" mass="26560">MKKIALLTVVAAATTGPALAANSYVNANVQFHDTYLLGSKSTSTVEAGHNFDTGTRLLMEIDGIPIGQIQGNASPLPVVTLGVEQNLNLESRFWASVGYHNLVQAGETVQYRPLVKLGYNFEIGVSLYHRTRAHIFADRDDQLQGSDTDFRFDNQIAYQFQDSDISVWYKNIYVLKGDQDFYGNNKVNTMDHEVRMTWTRDGVQPFIEWRNQANGLKNPDGSSAVNNAIVIGFGYVWS</sequence>
<dbReference type="RefSeq" id="WP_103878945.1">
    <property type="nucleotide sequence ID" value="NZ_FNVG01000002.1"/>
</dbReference>
<evidence type="ECO:0000256" key="1">
    <source>
        <dbReference type="ARBA" id="ARBA00022729"/>
    </source>
</evidence>
<dbReference type="Proteomes" id="UP000236721">
    <property type="component" value="Unassembled WGS sequence"/>
</dbReference>
<dbReference type="Gene3D" id="2.40.160.40">
    <property type="entry name" value="monomeric porin ompg"/>
    <property type="match status" value="1"/>
</dbReference>
<feature type="chain" id="PRO_5009285303" description="Oligogalacturonate-specific porin protein (KdgM)" evidence="2">
    <location>
        <begin position="21"/>
        <end position="238"/>
    </location>
</feature>
<name>A0A1H5TQN3_9VIBR</name>
<evidence type="ECO:0000313" key="3">
    <source>
        <dbReference type="EMBL" id="SEF65104.1"/>
    </source>
</evidence>